<evidence type="ECO:0000313" key="4">
    <source>
        <dbReference type="EMBL" id="VFT96791.1"/>
    </source>
</evidence>
<feature type="transmembrane region" description="Helical" evidence="2">
    <location>
        <begin position="48"/>
        <end position="67"/>
    </location>
</feature>
<dbReference type="PANTHER" id="PTHR12242">
    <property type="entry name" value="OS02G0130600 PROTEIN-RELATED"/>
    <property type="match status" value="1"/>
</dbReference>
<evidence type="ECO:0000313" key="3">
    <source>
        <dbReference type="EMBL" id="KAF0688226.1"/>
    </source>
</evidence>
<protein>
    <submittedName>
        <fullName evidence="4">Aste57867_20096 protein</fullName>
    </submittedName>
</protein>
<evidence type="ECO:0000256" key="2">
    <source>
        <dbReference type="SAM" id="Phobius"/>
    </source>
</evidence>
<feature type="transmembrane region" description="Helical" evidence="2">
    <location>
        <begin position="174"/>
        <end position="194"/>
    </location>
</feature>
<feature type="transmembrane region" description="Helical" evidence="2">
    <location>
        <begin position="214"/>
        <end position="234"/>
    </location>
</feature>
<dbReference type="Proteomes" id="UP000332933">
    <property type="component" value="Unassembled WGS sequence"/>
</dbReference>
<keyword evidence="2" id="KW-0812">Transmembrane</keyword>
<reference evidence="4 5" key="1">
    <citation type="submission" date="2019-03" db="EMBL/GenBank/DDBJ databases">
        <authorList>
            <person name="Gaulin E."/>
            <person name="Dumas B."/>
        </authorList>
    </citation>
    <scope>NUCLEOTIDE SEQUENCE [LARGE SCALE GENOMIC DNA]</scope>
    <source>
        <strain evidence="4">CBS 568.67</strain>
    </source>
</reference>
<evidence type="ECO:0000313" key="5">
    <source>
        <dbReference type="Proteomes" id="UP000332933"/>
    </source>
</evidence>
<dbReference type="EMBL" id="CAADRA010006765">
    <property type="protein sequence ID" value="VFT96791.1"/>
    <property type="molecule type" value="Genomic_DNA"/>
</dbReference>
<organism evidence="4 5">
    <name type="scientific">Aphanomyces stellatus</name>
    <dbReference type="NCBI Taxonomy" id="120398"/>
    <lineage>
        <taxon>Eukaryota</taxon>
        <taxon>Sar</taxon>
        <taxon>Stramenopiles</taxon>
        <taxon>Oomycota</taxon>
        <taxon>Saprolegniomycetes</taxon>
        <taxon>Saprolegniales</taxon>
        <taxon>Verrucalvaceae</taxon>
        <taxon>Aphanomyces</taxon>
    </lineage>
</organism>
<feature type="compositionally biased region" description="Basic and acidic residues" evidence="1">
    <location>
        <begin position="575"/>
        <end position="601"/>
    </location>
</feature>
<dbReference type="PANTHER" id="PTHR12242:SF22">
    <property type="entry name" value="OS02G0130600 PROTEIN"/>
    <property type="match status" value="1"/>
</dbReference>
<dbReference type="OrthoDB" id="66813at2759"/>
<dbReference type="AlphaFoldDB" id="A0A485LFD4"/>
<accession>A0A485LFD4</accession>
<dbReference type="EMBL" id="VJMH01006742">
    <property type="protein sequence ID" value="KAF0688226.1"/>
    <property type="molecule type" value="Genomic_DNA"/>
</dbReference>
<gene>
    <name evidence="4" type="primary">Aste57867_20096</name>
    <name evidence="3" type="ORF">As57867_020030</name>
    <name evidence="4" type="ORF">ASTE57867_20096</name>
</gene>
<sequence length="701" mass="77985">MQLAVWQSLVIALMLFVGLAGTTFRLLTQPRPAYKFLVRMHRQSTPLLVFRLVAFSLFLIVFLSSMHTSSWHDLVYYTYWTFALETFYWGAAIINQVHCWFTHVDTVSQPLNALFDVCFTVVLVVAAVFWGVLYNPATTTLAWTTYVVHGVNVVAFVVEFAWNDLLVQGRNLQFVVMWPAIYGAATMVGYNTYLHGTWPYALLDVSKPQAPLKWLGIIVGHVVVFGLVCLFSMAKRRLVPAPPDPNPDGKSPVVFPIQMCKVVMIEHAHSDYTWPHRLLGSAGRIHRNNRRRSETAAFQGVDTISSLVLLPYISMNQTELRSIRDAFNRRYAKKREWPLRVDYPRVASSVPTPVTTRGSVSPADSDLLHHHGGTYETVSFVLRDAINDGFAFTFDRMGNGLVVLDVDKDACPTLSVGSILVSINGDTVCLDETVEVMVSNDPNHESIEQKVEAVRLQMINLFKHHGVSPKAATPCHATFVQTPTKLEVVQKWHPHSTYKPWSTVYLKLQCGYLNYYPSLAKAEAATVNSMQESLVGVNVVYCTVTQANNAASSSLSGYCFIVTENPPKQVPVDDEATHTDDEGLPHPDDTTTMAHEQHDDASNVSNQQNASSSPPSPPSSPTRRGKLEADDADDADPAALDELMAILGTKSVIVEKVVVHKAPTQMVFRVKTAAQLALWLQHIDAAQTFRAEDYVKQPKAT</sequence>
<feature type="region of interest" description="Disordered" evidence="1">
    <location>
        <begin position="569"/>
        <end position="631"/>
    </location>
</feature>
<keyword evidence="5" id="KW-1185">Reference proteome</keyword>
<reference evidence="3" key="2">
    <citation type="submission" date="2019-06" db="EMBL/GenBank/DDBJ databases">
        <title>Genomics analysis of Aphanomyces spp. identifies a new class of oomycete effector associated with host adaptation.</title>
        <authorList>
            <person name="Gaulin E."/>
        </authorList>
    </citation>
    <scope>NUCLEOTIDE SEQUENCE</scope>
    <source>
        <strain evidence="3">CBS 578.67</strain>
    </source>
</reference>
<evidence type="ECO:0000256" key="1">
    <source>
        <dbReference type="SAM" id="MobiDB-lite"/>
    </source>
</evidence>
<proteinExistence type="predicted"/>
<keyword evidence="2" id="KW-0472">Membrane</keyword>
<feature type="transmembrane region" description="Helical" evidence="2">
    <location>
        <begin position="140"/>
        <end position="162"/>
    </location>
</feature>
<keyword evidence="2" id="KW-1133">Transmembrane helix</keyword>
<feature type="transmembrane region" description="Helical" evidence="2">
    <location>
        <begin position="6"/>
        <end position="27"/>
    </location>
</feature>
<feature type="transmembrane region" description="Helical" evidence="2">
    <location>
        <begin position="113"/>
        <end position="134"/>
    </location>
</feature>
<name>A0A485LFD4_9STRA</name>
<dbReference type="GO" id="GO:0016020">
    <property type="term" value="C:membrane"/>
    <property type="evidence" value="ECO:0007669"/>
    <property type="project" value="TreeGrafter"/>
</dbReference>